<keyword evidence="1" id="KW-0812">Transmembrane</keyword>
<evidence type="ECO:0000313" key="3">
    <source>
        <dbReference type="EnsemblPlants" id="KRG88436"/>
    </source>
</evidence>
<dbReference type="Gramene" id="KRG88436">
    <property type="protein sequence ID" value="KRG88436"/>
    <property type="gene ID" value="GLYMA_U041800"/>
</dbReference>
<sequence length="84" mass="10065">MMHLNEREVKKFRKTKNSRILRKVIHLNKREVKEIRKRQKTTILLKVSVIFPKSIIVLKCFMFSYGNSKRTMEINPTYVSGINK</sequence>
<protein>
    <submittedName>
        <fullName evidence="2 3">Uncharacterized protein</fullName>
    </submittedName>
</protein>
<keyword evidence="1" id="KW-1133">Transmembrane helix</keyword>
<evidence type="ECO:0000313" key="4">
    <source>
        <dbReference type="Proteomes" id="UP000008827"/>
    </source>
</evidence>
<feature type="transmembrane region" description="Helical" evidence="1">
    <location>
        <begin position="43"/>
        <end position="65"/>
    </location>
</feature>
<keyword evidence="4" id="KW-1185">Reference proteome</keyword>
<evidence type="ECO:0000313" key="2">
    <source>
        <dbReference type="EMBL" id="KRG88436.1"/>
    </source>
</evidence>
<dbReference type="Proteomes" id="UP000008827">
    <property type="component" value="Unassembled WGS sequence"/>
</dbReference>
<dbReference type="AlphaFoldDB" id="A0A0R0EEM1"/>
<proteinExistence type="predicted"/>
<dbReference type="EMBL" id="KZ847461">
    <property type="protein sequence ID" value="KRG88436.1"/>
    <property type="molecule type" value="Genomic_DNA"/>
</dbReference>
<dbReference type="InParanoid" id="A0A0R0EEM1"/>
<keyword evidence="1" id="KW-0472">Membrane</keyword>
<dbReference type="EnsemblPlants" id="KRG88436">
    <property type="protein sequence ID" value="KRG88436"/>
    <property type="gene ID" value="GLYMA_U041800"/>
</dbReference>
<accession>A0A0R0EEM1</accession>
<gene>
    <name evidence="2" type="ORF">GLYMA_U041800</name>
</gene>
<organism evidence="3">
    <name type="scientific">Glycine max</name>
    <name type="common">Soybean</name>
    <name type="synonym">Glycine hispida</name>
    <dbReference type="NCBI Taxonomy" id="3847"/>
    <lineage>
        <taxon>Eukaryota</taxon>
        <taxon>Viridiplantae</taxon>
        <taxon>Streptophyta</taxon>
        <taxon>Embryophyta</taxon>
        <taxon>Tracheophyta</taxon>
        <taxon>Spermatophyta</taxon>
        <taxon>Magnoliopsida</taxon>
        <taxon>eudicotyledons</taxon>
        <taxon>Gunneridae</taxon>
        <taxon>Pentapetalae</taxon>
        <taxon>rosids</taxon>
        <taxon>fabids</taxon>
        <taxon>Fabales</taxon>
        <taxon>Fabaceae</taxon>
        <taxon>Papilionoideae</taxon>
        <taxon>50 kb inversion clade</taxon>
        <taxon>NPAAA clade</taxon>
        <taxon>indigoferoid/millettioid clade</taxon>
        <taxon>Phaseoleae</taxon>
        <taxon>Glycine</taxon>
        <taxon>Glycine subgen. Soja</taxon>
    </lineage>
</organism>
<reference evidence="2" key="1">
    <citation type="journal article" date="2010" name="Nature">
        <title>Genome sequence of the palaeopolyploid soybean.</title>
        <authorList>
            <person name="Schmutz J."/>
            <person name="Cannon S.B."/>
            <person name="Schlueter J."/>
            <person name="Ma J."/>
            <person name="Mitros T."/>
            <person name="Nelson W."/>
            <person name="Hyten D.L."/>
            <person name="Song Q."/>
            <person name="Thelen J.J."/>
            <person name="Cheng J."/>
            <person name="Xu D."/>
            <person name="Hellsten U."/>
            <person name="May G.D."/>
            <person name="Yu Y."/>
            <person name="Sakurai T."/>
            <person name="Umezawa T."/>
            <person name="Bhattacharyya M.K."/>
            <person name="Sandhu D."/>
            <person name="Valliyodan B."/>
            <person name="Lindquist E."/>
            <person name="Peto M."/>
            <person name="Grant D."/>
            <person name="Shu S."/>
            <person name="Goodstein D."/>
            <person name="Barry K."/>
            <person name="Futrell-Griggs M."/>
            <person name="Abernathy B."/>
            <person name="Du J."/>
            <person name="Tian Z."/>
            <person name="Zhu L."/>
            <person name="Gill N."/>
            <person name="Joshi T."/>
            <person name="Libault M."/>
            <person name="Sethuraman A."/>
            <person name="Zhang X.-C."/>
            <person name="Shinozaki K."/>
            <person name="Nguyen H.T."/>
            <person name="Wing R.A."/>
            <person name="Cregan P."/>
            <person name="Specht J."/>
            <person name="Grimwood J."/>
            <person name="Rokhsar D."/>
            <person name="Stacey G."/>
            <person name="Shoemaker R.C."/>
            <person name="Jackson S.A."/>
        </authorList>
    </citation>
    <scope>NUCLEOTIDE SEQUENCE</scope>
    <source>
        <tissue evidence="2">Callus</tissue>
    </source>
</reference>
<name>A0A0R0EEM1_SOYBN</name>
<evidence type="ECO:0000256" key="1">
    <source>
        <dbReference type="SAM" id="Phobius"/>
    </source>
</evidence>
<reference evidence="2" key="3">
    <citation type="submission" date="2018-07" db="EMBL/GenBank/DDBJ databases">
        <title>WGS assembly of Glycine max.</title>
        <authorList>
            <person name="Schmutz J."/>
            <person name="Cannon S."/>
            <person name="Schlueter J."/>
            <person name="Ma J."/>
            <person name="Mitros T."/>
            <person name="Nelson W."/>
            <person name="Hyten D."/>
            <person name="Song Q."/>
            <person name="Thelen J."/>
            <person name="Cheng J."/>
            <person name="Xu D."/>
            <person name="Hellsten U."/>
            <person name="May G."/>
            <person name="Yu Y."/>
            <person name="Sakurai T."/>
            <person name="Umezawa T."/>
            <person name="Bhattacharyya M."/>
            <person name="Sandhu D."/>
            <person name="Valliyodan B."/>
            <person name="Lindquist E."/>
            <person name="Peto M."/>
            <person name="Grant D."/>
            <person name="Shu S."/>
            <person name="Goodstein D."/>
            <person name="Barry K."/>
            <person name="Futrell-Griggs M."/>
            <person name="Abernathy B."/>
            <person name="Du J."/>
            <person name="Tian Z."/>
            <person name="Zhu L."/>
            <person name="Gill N."/>
            <person name="Joshi T."/>
            <person name="Libault M."/>
            <person name="Sethuraman A."/>
            <person name="Zhang X."/>
            <person name="Shinozaki K."/>
            <person name="Nguyen H."/>
            <person name="Wing R."/>
            <person name="Cregan P."/>
            <person name="Specht J."/>
            <person name="Grimwood J."/>
            <person name="Rokhsar D."/>
            <person name="Stacey G."/>
            <person name="Shoemaker R."/>
            <person name="Jackson S."/>
        </authorList>
    </citation>
    <scope>NUCLEOTIDE SEQUENCE</scope>
    <source>
        <tissue evidence="2">Callus</tissue>
    </source>
</reference>
<reference evidence="3" key="2">
    <citation type="submission" date="2018-02" db="UniProtKB">
        <authorList>
            <consortium name="EnsemblPlants"/>
        </authorList>
    </citation>
    <scope>IDENTIFICATION</scope>
    <source>
        <strain evidence="3">Williams 82</strain>
    </source>
</reference>